<dbReference type="PANTHER" id="PTHR12143:SF43">
    <property type="entry name" value="PUTATIVE-RELATED"/>
    <property type="match status" value="1"/>
</dbReference>
<sequence>MRAARSPMMLVCASIVALSLAGSPVALAAPPETDQGQPVEGTSFATSFEAGEPQPTWTDTPETGPDGRPKASGVTGADSVSIPGSVNDKITATAASAENTGGGEVRDNLFDGSLASKWLAFERTGWVSLTLSEAVAVQKYAISSANDAPERDPKDWTLKGSNDGANWTTVDSRTGESFAKRQETKTFTLTNTVAYRHYRLDITLNNGASLIQLAELQLAGPSNGEFPPYMRTVAGKGPAGGYNVRNNSGFTGSRAFRYLGTHEAKGRGYSYNKVFDVDIQVGRDTELSYLIFPEFVSGDMNYPSTHAALDLAFSDGTYLSDLKATDQHGFELSPRGQGASKVLYTNQWNLQQSVIGKVAAGKTIKRILVAYDNPTGPASFSGWVDDIRVGTAPKINAKRPSEHVITTRGTNSSSGFSRGNNFPATAVPHGFNFWAPMTNAGTTSWLYEYAKSNNAQNLPTLQAFTASHQPSPWMGDRQTFQVMPSAEGTPKLDRAARALPFKHVNETAQAHYYGVTFENGMKTEIAPTDHAALFRFTFTGDTSSLLFDNVNNNGGLTLDPATGTVSGFSDIKSGLSTGATRLFVHASFDRPAVDGGKLTGAGRDNVTGFLRFDTPADNRTVTMRIATSLLSVEQAKKNLALEVSTSDTFDSVKERAQTEWDKQLRVIEVEGATQDQLHTLYSNLYRLFLYPNSGHENVGSKDKPVIRHASPVAAPTGPDTPVSTGAKIVDGKIYVNNGFWDTYRTTWPAYSLFTPKKAGEMAEGFVQQYKEGGWVSRWSSPGYANLMVGTSSDVAFADAYRKGVTNFDVRAAYDAAVKNATVAPPNPGVGRKGLDTSVFLGYTSTNTGEGMSWALDGYINDYGIAVLAKTLYEEAKPNDPRRKEFKENHEYFLNRAQNYVNMFDSRVGFFQGRKPDGSWRVEPDKYEPREWGHDYTETNAWNMAFHAPQDGQGLANLYGGRDKLAAKLDKFFSTPETAEFPGSYGGTIHEMIEARDVRMGQYGHSNQPSHHITYMYDYVGQPWKTQEKVREVLSRQYTGSTIGQGYGGDEDNGELSAWWLFSALGFYPLQMGNPSYAIGSPLFTKATVHLENGKDLVIKAPKNSLRNVYVQGLKVNGRNYGKTDLPHDLIAKGGTLEFDLGDKPSKWGTDKDAAPKSITEGSAVPTPLRDAEGTRTASTGLDALVDNTSATETAFNGSGWVQFQPKVQTDPVTFYTLTSGKAAADATGWVLKGSYDGTTWATVDERKNEKFVWRQHTRAFKVAKPGRYSHYRLELTGTGGFSVAEVEFLSKPAAKPAKEITGKHEGPLTVTEGTTVLRDAEITGPVTVAPGAALHAYGSRISGPLSAVGATSVILFNSNVSGPISITGTTGELSIESTRIEGPVTLVGNTATEAPVVSASGIQGPVTCAGNTTAPVDNGFDNTGTGPRTGQCQDL</sequence>
<feature type="domain" description="F5/8 type C" evidence="3">
    <location>
        <begin position="75"/>
        <end position="221"/>
    </location>
</feature>
<dbReference type="PROSITE" id="PS50022">
    <property type="entry name" value="FA58C_3"/>
    <property type="match status" value="1"/>
</dbReference>
<feature type="chain" id="PRO_5030551433" evidence="2">
    <location>
        <begin position="29"/>
        <end position="1435"/>
    </location>
</feature>
<evidence type="ECO:0000259" key="3">
    <source>
        <dbReference type="PROSITE" id="PS50022"/>
    </source>
</evidence>
<dbReference type="Gene3D" id="2.70.98.10">
    <property type="match status" value="1"/>
</dbReference>
<dbReference type="SUPFAM" id="SSF49785">
    <property type="entry name" value="Galactose-binding domain-like"/>
    <property type="match status" value="1"/>
</dbReference>
<dbReference type="InterPro" id="IPR014718">
    <property type="entry name" value="GH-type_carb-bd"/>
</dbReference>
<dbReference type="InterPro" id="IPR012939">
    <property type="entry name" value="Glyco_hydro_92"/>
</dbReference>
<dbReference type="Pfam" id="PF00754">
    <property type="entry name" value="F5_F8_type_C"/>
    <property type="match status" value="1"/>
</dbReference>
<gene>
    <name evidence="4" type="ORF">HNR67_003656</name>
</gene>
<dbReference type="InterPro" id="IPR008979">
    <property type="entry name" value="Galactose-bd-like_sf"/>
</dbReference>
<dbReference type="Gene3D" id="1.20.1610.10">
    <property type="entry name" value="alpha-1,2-mannosidases domains"/>
    <property type="match status" value="1"/>
</dbReference>
<dbReference type="SUPFAM" id="SSF48208">
    <property type="entry name" value="Six-hairpin glycosidases"/>
    <property type="match status" value="1"/>
</dbReference>
<dbReference type="InterPro" id="IPR000421">
    <property type="entry name" value="FA58C"/>
</dbReference>
<dbReference type="Gene3D" id="3.30.2080.10">
    <property type="entry name" value="GH92 mannosidase domain"/>
    <property type="match status" value="1"/>
</dbReference>
<dbReference type="NCBIfam" id="TIGR01180">
    <property type="entry name" value="aman2_put"/>
    <property type="match status" value="1"/>
</dbReference>
<feature type="region of interest" description="Disordered" evidence="1">
    <location>
        <begin position="1146"/>
        <end position="1174"/>
    </location>
</feature>
<proteinExistence type="predicted"/>
<dbReference type="GO" id="GO:0030246">
    <property type="term" value="F:carbohydrate binding"/>
    <property type="evidence" value="ECO:0007669"/>
    <property type="project" value="InterPro"/>
</dbReference>
<dbReference type="GO" id="GO:0006516">
    <property type="term" value="P:glycoprotein catabolic process"/>
    <property type="evidence" value="ECO:0007669"/>
    <property type="project" value="TreeGrafter"/>
</dbReference>
<dbReference type="GO" id="GO:0005829">
    <property type="term" value="C:cytosol"/>
    <property type="evidence" value="ECO:0007669"/>
    <property type="project" value="TreeGrafter"/>
</dbReference>
<dbReference type="Pfam" id="PF07971">
    <property type="entry name" value="Glyco_hydro_92"/>
    <property type="match status" value="1"/>
</dbReference>
<reference evidence="4 5" key="1">
    <citation type="submission" date="2020-08" db="EMBL/GenBank/DDBJ databases">
        <title>Sequencing the genomes of 1000 actinobacteria strains.</title>
        <authorList>
            <person name="Klenk H.-P."/>
        </authorList>
    </citation>
    <scope>NUCLEOTIDE SEQUENCE [LARGE SCALE GENOMIC DNA]</scope>
    <source>
        <strain evidence="4 5">DSM 44230</strain>
    </source>
</reference>
<dbReference type="Pfam" id="PF17678">
    <property type="entry name" value="Glyco_hydro_92N"/>
    <property type="match status" value="1"/>
</dbReference>
<comment type="caution">
    <text evidence="4">The sequence shown here is derived from an EMBL/GenBank/DDBJ whole genome shotgun (WGS) entry which is preliminary data.</text>
</comment>
<evidence type="ECO:0000313" key="4">
    <source>
        <dbReference type="EMBL" id="MBB4677538.1"/>
    </source>
</evidence>
<feature type="signal peptide" evidence="2">
    <location>
        <begin position="1"/>
        <end position="28"/>
    </location>
</feature>
<organism evidence="4 5">
    <name type="scientific">Crossiella cryophila</name>
    <dbReference type="NCBI Taxonomy" id="43355"/>
    <lineage>
        <taxon>Bacteria</taxon>
        <taxon>Bacillati</taxon>
        <taxon>Actinomycetota</taxon>
        <taxon>Actinomycetes</taxon>
        <taxon>Pseudonocardiales</taxon>
        <taxon>Pseudonocardiaceae</taxon>
        <taxon>Crossiella</taxon>
    </lineage>
</organism>
<feature type="compositionally biased region" description="Polar residues" evidence="1">
    <location>
        <begin position="159"/>
        <end position="169"/>
    </location>
</feature>
<dbReference type="InterPro" id="IPR050883">
    <property type="entry name" value="PNGase"/>
</dbReference>
<evidence type="ECO:0000313" key="5">
    <source>
        <dbReference type="Proteomes" id="UP000533598"/>
    </source>
</evidence>
<dbReference type="FunFam" id="1.20.1050.60:FF:000001">
    <property type="entry name" value="Putative alpha-1,2-mannosidase"/>
    <property type="match status" value="1"/>
</dbReference>
<accession>A0A7W7CCU3</accession>
<dbReference type="EMBL" id="JACHMH010000001">
    <property type="protein sequence ID" value="MBB4677538.1"/>
    <property type="molecule type" value="Genomic_DNA"/>
</dbReference>
<dbReference type="InterPro" id="IPR041371">
    <property type="entry name" value="GH92_N"/>
</dbReference>
<dbReference type="Gene3D" id="2.60.120.260">
    <property type="entry name" value="Galactose-binding domain-like"/>
    <property type="match status" value="2"/>
</dbReference>
<dbReference type="FunFam" id="3.30.2080.10:FF:000001">
    <property type="entry name" value="Alpha-1,2-mannosidase subfamily"/>
    <property type="match status" value="1"/>
</dbReference>
<feature type="region of interest" description="Disordered" evidence="1">
    <location>
        <begin position="146"/>
        <end position="169"/>
    </location>
</feature>
<protein>
    <submittedName>
        <fullName evidence="4">Putative alpha-1,2-mannosidase</fullName>
    </submittedName>
</protein>
<dbReference type="PANTHER" id="PTHR12143">
    <property type="entry name" value="PEPTIDE N-GLYCANASE PNGASE -RELATED"/>
    <property type="match status" value="1"/>
</dbReference>
<evidence type="ECO:0000256" key="1">
    <source>
        <dbReference type="SAM" id="MobiDB-lite"/>
    </source>
</evidence>
<feature type="region of interest" description="Disordered" evidence="1">
    <location>
        <begin position="47"/>
        <end position="85"/>
    </location>
</feature>
<feature type="compositionally biased region" description="Basic and acidic residues" evidence="1">
    <location>
        <begin position="148"/>
        <end position="157"/>
    </location>
</feature>
<keyword evidence="2" id="KW-0732">Signal</keyword>
<dbReference type="GO" id="GO:0000224">
    <property type="term" value="F:peptide-N4-(N-acetyl-beta-glucosaminyl)asparagine amidase activity"/>
    <property type="evidence" value="ECO:0007669"/>
    <property type="project" value="TreeGrafter"/>
</dbReference>
<evidence type="ECO:0000256" key="2">
    <source>
        <dbReference type="SAM" id="SignalP"/>
    </source>
</evidence>
<dbReference type="Gene3D" id="1.20.1050.60">
    <property type="entry name" value="alpha-1,2-mannosidase"/>
    <property type="match status" value="1"/>
</dbReference>
<dbReference type="Proteomes" id="UP000533598">
    <property type="component" value="Unassembled WGS sequence"/>
</dbReference>
<dbReference type="InterPro" id="IPR005887">
    <property type="entry name" value="GH92_a_mannosidase_put"/>
</dbReference>
<keyword evidence="5" id="KW-1185">Reference proteome</keyword>
<dbReference type="InterPro" id="IPR008928">
    <property type="entry name" value="6-hairpin_glycosidase_sf"/>
</dbReference>
<name>A0A7W7CCU3_9PSEU</name>
<dbReference type="GO" id="GO:0005975">
    <property type="term" value="P:carbohydrate metabolic process"/>
    <property type="evidence" value="ECO:0007669"/>
    <property type="project" value="InterPro"/>
</dbReference>